<feature type="transmembrane region" description="Helical" evidence="1">
    <location>
        <begin position="299"/>
        <end position="317"/>
    </location>
</feature>
<evidence type="ECO:0000313" key="3">
    <source>
        <dbReference type="Proteomes" id="UP001320899"/>
    </source>
</evidence>
<feature type="transmembrane region" description="Helical" evidence="1">
    <location>
        <begin position="366"/>
        <end position="383"/>
    </location>
</feature>
<gene>
    <name evidence="2" type="ORF">OE747_17170</name>
</gene>
<dbReference type="EMBL" id="JAOWLB010000014">
    <property type="protein sequence ID" value="MCV2890074.1"/>
    <property type="molecule type" value="Genomic_DNA"/>
</dbReference>
<dbReference type="InterPro" id="IPR032809">
    <property type="entry name" value="Put_HupE_UreJ"/>
</dbReference>
<organism evidence="2 3">
    <name type="scientific">Ruegeria aquimaris</name>
    <dbReference type="NCBI Taxonomy" id="2984333"/>
    <lineage>
        <taxon>Bacteria</taxon>
        <taxon>Pseudomonadati</taxon>
        <taxon>Pseudomonadota</taxon>
        <taxon>Alphaproteobacteria</taxon>
        <taxon>Rhodobacterales</taxon>
        <taxon>Roseobacteraceae</taxon>
        <taxon>Ruegeria</taxon>
    </lineage>
</organism>
<comment type="caution">
    <text evidence="2">The sequence shown here is derived from an EMBL/GenBank/DDBJ whole genome shotgun (WGS) entry which is preliminary data.</text>
</comment>
<feature type="transmembrane region" description="Helical" evidence="1">
    <location>
        <begin position="329"/>
        <end position="354"/>
    </location>
</feature>
<reference evidence="2 3" key="1">
    <citation type="submission" date="2022-10" db="EMBL/GenBank/DDBJ databases">
        <title>Ruegeria sp. nov., isolated from ocean surface sediments.</title>
        <authorList>
            <person name="He W."/>
            <person name="Xue H.-P."/>
            <person name="Zhang D.-F."/>
        </authorList>
    </citation>
    <scope>NUCLEOTIDE SEQUENCE [LARGE SCALE GENOMIC DNA]</scope>
    <source>
        <strain evidence="2 3">XHP0148</strain>
    </source>
</reference>
<keyword evidence="1" id="KW-0812">Transmembrane</keyword>
<accession>A0ABT3AN53</accession>
<keyword evidence="1" id="KW-0472">Membrane</keyword>
<keyword evidence="1" id="KW-1133">Transmembrane helix</keyword>
<protein>
    <submittedName>
        <fullName evidence="2">HupE/UreJ family protein</fullName>
    </submittedName>
</protein>
<proteinExistence type="predicted"/>
<feature type="transmembrane region" description="Helical" evidence="1">
    <location>
        <begin position="271"/>
        <end position="290"/>
    </location>
</feature>
<name>A0ABT3AN53_9RHOB</name>
<keyword evidence="3" id="KW-1185">Reference proteome</keyword>
<dbReference type="Pfam" id="PF13795">
    <property type="entry name" value="HupE_UreJ_2"/>
    <property type="match status" value="1"/>
</dbReference>
<evidence type="ECO:0000256" key="1">
    <source>
        <dbReference type="SAM" id="Phobius"/>
    </source>
</evidence>
<evidence type="ECO:0000313" key="2">
    <source>
        <dbReference type="EMBL" id="MCV2890074.1"/>
    </source>
</evidence>
<dbReference type="Proteomes" id="UP001320899">
    <property type="component" value="Unassembled WGS sequence"/>
</dbReference>
<sequence length="389" mass="42089">MNANNGAIARNMGRTFVRLYMKLIHLLVLSSVWVSSAASHEVTPTVGDLRQENGQVFLELRMNVEAFVAEIDLDDLVDTNDSDASERYDQLRGMDASRLEPLVRQFALGWLESVKIEAGAPLALSYEGARIPVVGNPELPRASVILLAGQLPERAGSVTVTWPVGAGGLVLRQQGVEEPYTGYLRGGETSPPIPLKGGAALGPMETFVSYIPVGFDHILPKGLDHILFVLGLYFLSSRLGPLVWQISAFTLAHTVTLALGTSGVVRVDPAIVEPLIAASITFVALENVFVRKLHPWRPIIVFCFGLLHGLGFAAVLGEFGLPTGQFLPALLGFNVGVELGQLTVIALAFLAVGVWFRKKPWYRGRIAIPASIVIALVGGYWFVERAFLA</sequence>
<dbReference type="RefSeq" id="WP_263829787.1">
    <property type="nucleotide sequence ID" value="NZ_JAOWLB010000014.1"/>
</dbReference>